<evidence type="ECO:0000256" key="1">
    <source>
        <dbReference type="ARBA" id="ARBA00022630"/>
    </source>
</evidence>
<dbReference type="Gene3D" id="3.40.50.360">
    <property type="match status" value="1"/>
</dbReference>
<feature type="domain" description="Flavodoxin-like fold" evidence="7">
    <location>
        <begin position="4"/>
        <end position="204"/>
    </location>
</feature>
<keyword evidence="9" id="KW-1185">Reference proteome</keyword>
<evidence type="ECO:0000313" key="9">
    <source>
        <dbReference type="Proteomes" id="UP000189733"/>
    </source>
</evidence>
<proteinExistence type="inferred from homology"/>
<evidence type="ECO:0000256" key="5">
    <source>
        <dbReference type="ARBA" id="ARBA00048542"/>
    </source>
</evidence>
<organism evidence="8 9">
    <name type="scientific">Desulfobaculum bizertense DSM 18034</name>
    <dbReference type="NCBI Taxonomy" id="1121442"/>
    <lineage>
        <taxon>Bacteria</taxon>
        <taxon>Pseudomonadati</taxon>
        <taxon>Thermodesulfobacteriota</taxon>
        <taxon>Desulfovibrionia</taxon>
        <taxon>Desulfovibrionales</taxon>
        <taxon>Desulfovibrionaceae</taxon>
        <taxon>Desulfobaculum</taxon>
    </lineage>
</organism>
<feature type="binding site" evidence="6">
    <location>
        <begin position="143"/>
        <end position="146"/>
    </location>
    <ligand>
        <name>FMN</name>
        <dbReference type="ChEBI" id="CHEBI:58210"/>
    </ligand>
</feature>
<keyword evidence="2 6" id="KW-0288">FMN</keyword>
<dbReference type="GO" id="GO:0009055">
    <property type="term" value="F:electron transfer activity"/>
    <property type="evidence" value="ECO:0007669"/>
    <property type="project" value="UniProtKB-UniRule"/>
</dbReference>
<keyword evidence="4 6" id="KW-0520">NAD</keyword>
<evidence type="ECO:0000256" key="6">
    <source>
        <dbReference type="HAMAP-Rule" id="MF_01216"/>
    </source>
</evidence>
<dbReference type="GO" id="GO:0016652">
    <property type="term" value="F:oxidoreductase activity, acting on NAD(P)H as acceptor"/>
    <property type="evidence" value="ECO:0007669"/>
    <property type="project" value="UniProtKB-UniRule"/>
</dbReference>
<comment type="function">
    <text evidence="6">Also exhibits azoreductase activity. Catalyzes the reductive cleavage of the azo bond in aromatic azo compounds to the corresponding amines.</text>
</comment>
<dbReference type="SUPFAM" id="SSF52218">
    <property type="entry name" value="Flavoproteins"/>
    <property type="match status" value="1"/>
</dbReference>
<dbReference type="Pfam" id="PF02525">
    <property type="entry name" value="Flavodoxin_2"/>
    <property type="match status" value="1"/>
</dbReference>
<dbReference type="EC" id="1.6.5.-" evidence="6"/>
<comment type="catalytic activity">
    <reaction evidence="6">
        <text>2 a quinone + NADH + H(+) = 2 a 1,4-benzosemiquinone + NAD(+)</text>
        <dbReference type="Rhea" id="RHEA:65952"/>
        <dbReference type="ChEBI" id="CHEBI:15378"/>
        <dbReference type="ChEBI" id="CHEBI:57540"/>
        <dbReference type="ChEBI" id="CHEBI:57945"/>
        <dbReference type="ChEBI" id="CHEBI:132124"/>
        <dbReference type="ChEBI" id="CHEBI:134225"/>
    </reaction>
</comment>
<dbReference type="InterPro" id="IPR023048">
    <property type="entry name" value="NADH:quinone_OxRdtase_FMN_depd"/>
</dbReference>
<evidence type="ECO:0000256" key="4">
    <source>
        <dbReference type="ARBA" id="ARBA00023027"/>
    </source>
</evidence>
<feature type="binding site" evidence="6">
    <location>
        <position position="10"/>
    </location>
    <ligand>
        <name>FMN</name>
        <dbReference type="ChEBI" id="CHEBI:58210"/>
    </ligand>
</feature>
<dbReference type="GO" id="GO:0010181">
    <property type="term" value="F:FMN binding"/>
    <property type="evidence" value="ECO:0007669"/>
    <property type="project" value="UniProtKB-UniRule"/>
</dbReference>
<keyword evidence="3 6" id="KW-0560">Oxidoreductase</keyword>
<keyword evidence="1 6" id="KW-0285">Flavoprotein</keyword>
<evidence type="ECO:0000256" key="2">
    <source>
        <dbReference type="ARBA" id="ARBA00022643"/>
    </source>
</evidence>
<dbReference type="PANTHER" id="PTHR43741">
    <property type="entry name" value="FMN-DEPENDENT NADH-AZOREDUCTASE 1"/>
    <property type="match status" value="1"/>
</dbReference>
<comment type="function">
    <text evidence="6">Quinone reductase that provides resistance to thiol-specific stress caused by electrophilic quinones.</text>
</comment>
<protein>
    <recommendedName>
        <fullName evidence="6">FMN dependent NADH:quinone oxidoreductase</fullName>
        <ecNumber evidence="6">1.6.5.-</ecNumber>
    </recommendedName>
    <alternativeName>
        <fullName evidence="6">Azo-dye reductase</fullName>
    </alternativeName>
    <alternativeName>
        <fullName evidence="6">FMN-dependent NADH-azo compound oxidoreductase</fullName>
    </alternativeName>
    <alternativeName>
        <fullName evidence="6">FMN-dependent NADH-azoreductase</fullName>
        <ecNumber evidence="6">1.7.1.17</ecNumber>
    </alternativeName>
</protein>
<dbReference type="EMBL" id="FUYA01000007">
    <property type="protein sequence ID" value="SKA76628.1"/>
    <property type="molecule type" value="Genomic_DNA"/>
</dbReference>
<dbReference type="RefSeq" id="WP_078685550.1">
    <property type="nucleotide sequence ID" value="NZ_FUYA01000007.1"/>
</dbReference>
<dbReference type="InterPro" id="IPR050104">
    <property type="entry name" value="FMN-dep_NADH:Q_OxRdtase_AzoR1"/>
</dbReference>
<dbReference type="Proteomes" id="UP000189733">
    <property type="component" value="Unassembled WGS sequence"/>
</dbReference>
<dbReference type="InterPro" id="IPR003680">
    <property type="entry name" value="Flavodoxin_fold"/>
</dbReference>
<dbReference type="EC" id="1.7.1.17" evidence="6"/>
<reference evidence="8 9" key="1">
    <citation type="submission" date="2017-02" db="EMBL/GenBank/DDBJ databases">
        <authorList>
            <person name="Peterson S.W."/>
        </authorList>
    </citation>
    <scope>NUCLEOTIDE SEQUENCE [LARGE SCALE GENOMIC DNA]</scope>
    <source>
        <strain evidence="8 9">DSM 18034</strain>
    </source>
</reference>
<feature type="binding site" evidence="6">
    <location>
        <begin position="98"/>
        <end position="101"/>
    </location>
    <ligand>
        <name>FMN</name>
        <dbReference type="ChEBI" id="CHEBI:58210"/>
    </ligand>
</feature>
<dbReference type="OrthoDB" id="9787136at2"/>
<dbReference type="AlphaFoldDB" id="A0A1T4WI71"/>
<comment type="cofactor">
    <cofactor evidence="6">
        <name>FMN</name>
        <dbReference type="ChEBI" id="CHEBI:58210"/>
    </cofactor>
    <text evidence="6">Binds 1 FMN per subunit.</text>
</comment>
<comment type="catalytic activity">
    <reaction evidence="5">
        <text>N,N-dimethyl-1,4-phenylenediamine + anthranilate + 2 NAD(+) = 2-(4-dimethylaminophenyl)diazenylbenzoate + 2 NADH + 2 H(+)</text>
        <dbReference type="Rhea" id="RHEA:55872"/>
        <dbReference type="ChEBI" id="CHEBI:15378"/>
        <dbReference type="ChEBI" id="CHEBI:15783"/>
        <dbReference type="ChEBI" id="CHEBI:16567"/>
        <dbReference type="ChEBI" id="CHEBI:57540"/>
        <dbReference type="ChEBI" id="CHEBI:57945"/>
        <dbReference type="ChEBI" id="CHEBI:71579"/>
        <dbReference type="EC" id="1.7.1.17"/>
    </reaction>
    <physiologicalReaction direction="right-to-left" evidence="5">
        <dbReference type="Rhea" id="RHEA:55874"/>
    </physiologicalReaction>
</comment>
<evidence type="ECO:0000256" key="3">
    <source>
        <dbReference type="ARBA" id="ARBA00023002"/>
    </source>
</evidence>
<evidence type="ECO:0000313" key="8">
    <source>
        <dbReference type="EMBL" id="SKA76628.1"/>
    </source>
</evidence>
<feature type="binding site" evidence="6">
    <location>
        <begin position="16"/>
        <end position="18"/>
    </location>
    <ligand>
        <name>FMN</name>
        <dbReference type="ChEBI" id="CHEBI:58210"/>
    </ligand>
</feature>
<dbReference type="InterPro" id="IPR029039">
    <property type="entry name" value="Flavoprotein-like_sf"/>
</dbReference>
<sequence length="209" mass="23584">MDCLLYVKASPRGERSHSLSVADEFVKIWLAAHPGGLVTEKNLFEVGLPSFDGFRIQAKYNIMHGLEHTMSEKNAWKEVEELIGEFKAHKRYLFAVPMWNFSVPYILKQYIDIINQPGYTFGVAEDGGYHGLVQGRKAMVVYSRGGEYIPGTPAEGYNHQSPYLEMMLNFMGITDVESVAVEGTMMGPDKRDENKEQALEAARQIATHF</sequence>
<evidence type="ECO:0000259" key="7">
    <source>
        <dbReference type="Pfam" id="PF02525"/>
    </source>
</evidence>
<gene>
    <name evidence="6" type="primary">azoR</name>
    <name evidence="8" type="ORF">SAMN02745702_02276</name>
</gene>
<dbReference type="PANTHER" id="PTHR43741:SF4">
    <property type="entry name" value="FMN-DEPENDENT NADH:QUINONE OXIDOREDUCTASE"/>
    <property type="match status" value="1"/>
</dbReference>
<name>A0A1T4WI71_9BACT</name>
<accession>A0A1T4WI71</accession>
<dbReference type="HAMAP" id="MF_01216">
    <property type="entry name" value="Azoreductase_type1"/>
    <property type="match status" value="1"/>
</dbReference>
<comment type="subunit">
    <text evidence="6">Homodimer.</text>
</comment>
<dbReference type="GO" id="GO:0016655">
    <property type="term" value="F:oxidoreductase activity, acting on NAD(P)H, quinone or similar compound as acceptor"/>
    <property type="evidence" value="ECO:0007669"/>
    <property type="project" value="InterPro"/>
</dbReference>
<comment type="similarity">
    <text evidence="6">Belongs to the azoreductase type 1 family.</text>
</comment>